<evidence type="ECO:0000259" key="5">
    <source>
        <dbReference type="Pfam" id="PF00496"/>
    </source>
</evidence>
<dbReference type="GO" id="GO:0043190">
    <property type="term" value="C:ATP-binding cassette (ABC) transporter complex"/>
    <property type="evidence" value="ECO:0007669"/>
    <property type="project" value="InterPro"/>
</dbReference>
<dbReference type="RefSeq" id="WP_013415902.1">
    <property type="nucleotide sequence ID" value="NC_014659.1"/>
</dbReference>
<dbReference type="Proteomes" id="UP001154400">
    <property type="component" value="Chromosome"/>
</dbReference>
<dbReference type="PROSITE" id="PS51257">
    <property type="entry name" value="PROKAR_LIPOPROTEIN"/>
    <property type="match status" value="1"/>
</dbReference>
<protein>
    <submittedName>
        <fullName evidence="6">Oligopeptide/dipeptide ABC transporter substrate binding lipoprotein</fullName>
    </submittedName>
</protein>
<feature type="signal peptide" evidence="4">
    <location>
        <begin position="1"/>
        <end position="27"/>
    </location>
</feature>
<evidence type="ECO:0000313" key="6">
    <source>
        <dbReference type="EMBL" id="CBH48198.1"/>
    </source>
</evidence>
<dbReference type="GO" id="GO:1904680">
    <property type="term" value="F:peptide transmembrane transporter activity"/>
    <property type="evidence" value="ECO:0007669"/>
    <property type="project" value="TreeGrafter"/>
</dbReference>
<keyword evidence="6" id="KW-0449">Lipoprotein</keyword>
<accession>A0A3S5Y6N4</accession>
<dbReference type="GO" id="GO:0015833">
    <property type="term" value="P:peptide transport"/>
    <property type="evidence" value="ECO:0007669"/>
    <property type="project" value="TreeGrafter"/>
</dbReference>
<feature type="domain" description="Solute-binding protein family 5" evidence="5">
    <location>
        <begin position="92"/>
        <end position="431"/>
    </location>
</feature>
<evidence type="ECO:0000256" key="1">
    <source>
        <dbReference type="ARBA" id="ARBA00005695"/>
    </source>
</evidence>
<comment type="similarity">
    <text evidence="1">Belongs to the bacterial solute-binding protein 5 family.</text>
</comment>
<dbReference type="SMR" id="A0A3S5Y6N4"/>
<dbReference type="Gene3D" id="3.40.190.10">
    <property type="entry name" value="Periplasmic binding protein-like II"/>
    <property type="match status" value="1"/>
</dbReference>
<reference evidence="6" key="1">
    <citation type="journal article" date="2010" name="PLoS Genet.">
        <title>The genome of a pathogenic rhodococcus: cooptive virulence underpinned by key gene acquisitions.</title>
        <authorList>
            <person name="Letek M."/>
            <person name="Gonzalez P."/>
            <person name="Macarthur I."/>
            <person name="Rodriguez H."/>
            <person name="Freeman T.C."/>
            <person name="Valero-Rello A."/>
            <person name="Blanco M."/>
            <person name="Buckley T."/>
            <person name="Cherevach I."/>
            <person name="Fahey R."/>
            <person name="Hapeshi A."/>
            <person name="Holdstock J."/>
            <person name="Leadon D."/>
            <person name="Navas J."/>
            <person name="Ocampo A."/>
            <person name="Quail M.A."/>
            <person name="Sanders M."/>
            <person name="Scortti M.M."/>
            <person name="Prescott J.F."/>
            <person name="Fogarty U."/>
            <person name="Meijer W.G."/>
            <person name="Parkhill J."/>
            <person name="Bentley S.D."/>
            <person name="Vazquez-Boland J.A."/>
        </authorList>
    </citation>
    <scope>NUCLEOTIDE SEQUENCE [LARGE SCALE GENOMIC DNA]</scope>
    <source>
        <strain evidence="6 7">103S</strain>
    </source>
</reference>
<organism evidence="6">
    <name type="scientific">Rhodococcus hoagii (strain 103S)</name>
    <name type="common">Rhodococcus equi</name>
    <dbReference type="NCBI Taxonomy" id="685727"/>
    <lineage>
        <taxon>Bacteria</taxon>
        <taxon>Bacillati</taxon>
        <taxon>Actinomycetota</taxon>
        <taxon>Actinomycetes</taxon>
        <taxon>Mycobacteriales</taxon>
        <taxon>Nocardiaceae</taxon>
        <taxon>Prescottella</taxon>
    </lineage>
</organism>
<keyword evidence="3 4" id="KW-0732">Signal</keyword>
<dbReference type="KEGG" id="req:REQ_21450"/>
<dbReference type="Pfam" id="PF00496">
    <property type="entry name" value="SBP_bac_5"/>
    <property type="match status" value="1"/>
</dbReference>
<feature type="chain" id="PRO_5038427584" evidence="4">
    <location>
        <begin position="28"/>
        <end position="524"/>
    </location>
</feature>
<evidence type="ECO:0000256" key="2">
    <source>
        <dbReference type="ARBA" id="ARBA00022448"/>
    </source>
</evidence>
<evidence type="ECO:0000256" key="4">
    <source>
        <dbReference type="SAM" id="SignalP"/>
    </source>
</evidence>
<dbReference type="InterPro" id="IPR000914">
    <property type="entry name" value="SBP_5_dom"/>
</dbReference>
<keyword evidence="2" id="KW-0813">Transport</keyword>
<dbReference type="InterPro" id="IPR030678">
    <property type="entry name" value="Peptide/Ni-bd"/>
</dbReference>
<dbReference type="AlphaFoldDB" id="A0A3S5Y6N4"/>
<dbReference type="EMBL" id="FN563149">
    <property type="protein sequence ID" value="CBH48198.1"/>
    <property type="molecule type" value="Genomic_DNA"/>
</dbReference>
<gene>
    <name evidence="6" type="ordered locus">REQ_21450</name>
</gene>
<proteinExistence type="inferred from homology"/>
<dbReference type="CDD" id="cd00995">
    <property type="entry name" value="PBP2_NikA_DppA_OppA_like"/>
    <property type="match status" value="1"/>
</dbReference>
<dbReference type="PANTHER" id="PTHR30290:SF9">
    <property type="entry name" value="OLIGOPEPTIDE-BINDING PROTEIN APPA"/>
    <property type="match status" value="1"/>
</dbReference>
<dbReference type="GeneID" id="57577835"/>
<dbReference type="GO" id="GO:0042597">
    <property type="term" value="C:periplasmic space"/>
    <property type="evidence" value="ECO:0007669"/>
    <property type="project" value="UniProtKB-ARBA"/>
</dbReference>
<evidence type="ECO:0000256" key="3">
    <source>
        <dbReference type="ARBA" id="ARBA00022729"/>
    </source>
</evidence>
<evidence type="ECO:0000313" key="7">
    <source>
        <dbReference type="Proteomes" id="UP000006892"/>
    </source>
</evidence>
<dbReference type="PIRSF" id="PIRSF002741">
    <property type="entry name" value="MppA"/>
    <property type="match status" value="1"/>
</dbReference>
<dbReference type="SUPFAM" id="SSF53850">
    <property type="entry name" value="Periplasmic binding protein-like II"/>
    <property type="match status" value="1"/>
</dbReference>
<sequence>MFSRPALPRSRSLLGALVLSVVGVLGAAGCNSAVDQAGADTRTEVTEGGILRIGDGGDLTPASLYSGAPAQATITGLVYDTLIRYPADSLDPQPKLATSWTVSEDKLSVHLELRDDVTFHNGKPFTSADVESSIRTYADPARSGQLARTAALVTGFDTSDPHAITLTLARPAGNFLDLFDVMPIIDVDTLPDLDTGKGYNGTGAFRFAAWKPGASITFDANEQYWDGAPHLDGVEYVIVPDAQTRVSQLRSGQLDLLLNVAPRDADQLGADPGFRVVDQTGVQRTAYIGANVQAPGLGDIRLRQAIAHAVDRDRIVADVYQGHGDLANLPWPQYSPAFDADLNGTYDHDTEKAKALVGEVGSVPVIPVAYTAGSTESEAVAQIVQADLAAVGIETTLQPQDQATTLKNLIAGTYGGLWITEHTFAQYTPATLPTSAYVYNANKNTSNFIDPGYQAAVERVWGITDPSSTDAEDAYRALNTELLDNAFVIGLFNHENELAASAALQGVGWTKKGELDLSDAYLGG</sequence>
<dbReference type="Gene3D" id="3.10.105.10">
    <property type="entry name" value="Dipeptide-binding Protein, Domain 3"/>
    <property type="match status" value="1"/>
</dbReference>
<dbReference type="InterPro" id="IPR039424">
    <property type="entry name" value="SBP_5"/>
</dbReference>
<dbReference type="PANTHER" id="PTHR30290">
    <property type="entry name" value="PERIPLASMIC BINDING COMPONENT OF ABC TRANSPORTER"/>
    <property type="match status" value="1"/>
</dbReference>
<name>A0A3S5Y6N4_RHOH1</name>